<organism evidence="2 3">
    <name type="scientific">Ophiocordyceps camponoti-rufipedis</name>
    <dbReference type="NCBI Taxonomy" id="2004952"/>
    <lineage>
        <taxon>Eukaryota</taxon>
        <taxon>Fungi</taxon>
        <taxon>Dikarya</taxon>
        <taxon>Ascomycota</taxon>
        <taxon>Pezizomycotina</taxon>
        <taxon>Sordariomycetes</taxon>
        <taxon>Hypocreomycetidae</taxon>
        <taxon>Hypocreales</taxon>
        <taxon>Ophiocordycipitaceae</taxon>
        <taxon>Ophiocordyceps</taxon>
    </lineage>
</organism>
<gene>
    <name evidence="2" type="ORF">CDD80_6512</name>
</gene>
<dbReference type="STRING" id="2004952.A0A2C5YPW9"/>
<keyword evidence="3" id="KW-1185">Reference proteome</keyword>
<protein>
    <recommendedName>
        <fullName evidence="1">GST N-terminal domain-containing protein</fullName>
    </recommendedName>
</protein>
<dbReference type="OrthoDB" id="4951845at2759"/>
<evidence type="ECO:0000313" key="3">
    <source>
        <dbReference type="Proteomes" id="UP000226431"/>
    </source>
</evidence>
<accession>A0A2C5YPW9</accession>
<feature type="domain" description="GST N-terminal" evidence="1">
    <location>
        <begin position="17"/>
        <end position="108"/>
    </location>
</feature>
<dbReference type="InterPro" id="IPR004045">
    <property type="entry name" value="Glutathione_S-Trfase_N"/>
</dbReference>
<dbReference type="PROSITE" id="PS50404">
    <property type="entry name" value="GST_NTER"/>
    <property type="match status" value="1"/>
</dbReference>
<dbReference type="AlphaFoldDB" id="A0A2C5YPW9"/>
<proteinExistence type="predicted"/>
<evidence type="ECO:0000313" key="2">
    <source>
        <dbReference type="EMBL" id="PHH69766.1"/>
    </source>
</evidence>
<dbReference type="Gene3D" id="3.40.30.10">
    <property type="entry name" value="Glutaredoxin"/>
    <property type="match status" value="1"/>
</dbReference>
<dbReference type="SUPFAM" id="SSF52833">
    <property type="entry name" value="Thioredoxin-like"/>
    <property type="match status" value="1"/>
</dbReference>
<dbReference type="Pfam" id="PF22041">
    <property type="entry name" value="GST_C_7"/>
    <property type="match status" value="1"/>
</dbReference>
<sequence>MMASDNKGEKPLVLYDIASGPPRRTFAPNPWKSRLALNFKSASYTTHWVELPDVTSTRKNLGVAAVRKFPDGSDFFTLPVVEDRSANRFVGDTFDIALFLDEKYPDGPRLIAPGMAGVTKMWNDQVDQLFTRFLQLVMHQFPFNPDNAEKSKQILVDRAMTFRLAAGDVDTPMTWDDFDVKGEKRSAMMAEFKKALGGFEAFYGYGQNQDGPFLNGRDATYADIIVAAWLGPFHQMLPADDLAELGSWHGGRWTKIWKGLEKYAEIQ</sequence>
<dbReference type="Proteomes" id="UP000226431">
    <property type="component" value="Unassembled WGS sequence"/>
</dbReference>
<dbReference type="InterPro" id="IPR054416">
    <property type="entry name" value="GST_UstS-like_C"/>
</dbReference>
<comment type="caution">
    <text evidence="2">The sequence shown here is derived from an EMBL/GenBank/DDBJ whole genome shotgun (WGS) entry which is preliminary data.</text>
</comment>
<dbReference type="InterPro" id="IPR036282">
    <property type="entry name" value="Glutathione-S-Trfase_C_sf"/>
</dbReference>
<evidence type="ECO:0000259" key="1">
    <source>
        <dbReference type="PROSITE" id="PS50404"/>
    </source>
</evidence>
<name>A0A2C5YPW9_9HYPO</name>
<dbReference type="EMBL" id="NJES01000714">
    <property type="protein sequence ID" value="PHH69766.1"/>
    <property type="molecule type" value="Genomic_DNA"/>
</dbReference>
<dbReference type="SUPFAM" id="SSF47616">
    <property type="entry name" value="GST C-terminal domain-like"/>
    <property type="match status" value="1"/>
</dbReference>
<dbReference type="Gene3D" id="1.20.1050.10">
    <property type="match status" value="1"/>
</dbReference>
<reference evidence="2 3" key="1">
    <citation type="submission" date="2017-06" db="EMBL/GenBank/DDBJ databases">
        <title>Ant-infecting Ophiocordyceps genomes reveal a high diversity of potential behavioral manipulation genes and a possible major role for enterotoxins.</title>
        <authorList>
            <person name="De Bekker C."/>
            <person name="Evans H.C."/>
            <person name="Brachmann A."/>
            <person name="Hughes D.P."/>
        </authorList>
    </citation>
    <scope>NUCLEOTIDE SEQUENCE [LARGE SCALE GENOMIC DNA]</scope>
    <source>
        <strain evidence="2 3">Map16</strain>
    </source>
</reference>
<dbReference type="InterPro" id="IPR036249">
    <property type="entry name" value="Thioredoxin-like_sf"/>
</dbReference>